<accession>H0HPV1</accession>
<feature type="compositionally biased region" description="Polar residues" evidence="1">
    <location>
        <begin position="53"/>
        <end position="75"/>
    </location>
</feature>
<dbReference type="RefSeq" id="WP_008835812.1">
    <property type="nucleotide sequence ID" value="NZ_AHAM01000076.1"/>
</dbReference>
<evidence type="ECO:0000313" key="3">
    <source>
        <dbReference type="Proteomes" id="UP000003250"/>
    </source>
</evidence>
<proteinExistence type="predicted"/>
<organism evidence="2 3">
    <name type="scientific">Mesorhizobium alhagi CCNWXJ12-2</name>
    <dbReference type="NCBI Taxonomy" id="1107882"/>
    <lineage>
        <taxon>Bacteria</taxon>
        <taxon>Pseudomonadati</taxon>
        <taxon>Pseudomonadota</taxon>
        <taxon>Alphaproteobacteria</taxon>
        <taxon>Hyphomicrobiales</taxon>
        <taxon>Phyllobacteriaceae</taxon>
        <taxon>Allomesorhizobium</taxon>
    </lineage>
</organism>
<reference evidence="2 3" key="1">
    <citation type="journal article" date="2012" name="J. Bacteriol.">
        <title>Draft Genome Sequence of Mesorhizobium alhagi CCNWXJ12-2T, a Novel Salt-Resistant Species Isolated from the Desert of Northwestern China.</title>
        <authorList>
            <person name="Zhou M."/>
            <person name="Chen W."/>
            <person name="Chen H."/>
            <person name="Wei G."/>
        </authorList>
    </citation>
    <scope>NUCLEOTIDE SEQUENCE [LARGE SCALE GENOMIC DNA]</scope>
    <source>
        <strain evidence="2 3">CCNWXJ12-2</strain>
    </source>
</reference>
<name>H0HPV1_9HYPH</name>
<evidence type="ECO:0000256" key="1">
    <source>
        <dbReference type="SAM" id="MobiDB-lite"/>
    </source>
</evidence>
<dbReference type="AlphaFoldDB" id="H0HPV1"/>
<feature type="region of interest" description="Disordered" evidence="1">
    <location>
        <begin position="49"/>
        <end position="75"/>
    </location>
</feature>
<dbReference type="Proteomes" id="UP000003250">
    <property type="component" value="Unassembled WGS sequence"/>
</dbReference>
<dbReference type="PATRIC" id="fig|1107882.3.peg.2148"/>
<protein>
    <submittedName>
        <fullName evidence="2">Uncharacterized protein</fullName>
    </submittedName>
</protein>
<dbReference type="OrthoDB" id="8093561at2"/>
<gene>
    <name evidence="2" type="ORF">MAXJ12_10907</name>
</gene>
<keyword evidence="3" id="KW-1185">Reference proteome</keyword>
<evidence type="ECO:0000313" key="2">
    <source>
        <dbReference type="EMBL" id="EHK57218.1"/>
    </source>
</evidence>
<dbReference type="EMBL" id="AHAM01000076">
    <property type="protein sequence ID" value="EHK57218.1"/>
    <property type="molecule type" value="Genomic_DNA"/>
</dbReference>
<sequence length="75" mass="8070">MPTNYDKRQDSEGLWEVYDNESDETVAVDIPLAGLGEAEADEAIDKLKRGELTSDNVPETSPSGRPSTTDGSGQI</sequence>